<keyword evidence="4" id="KW-1185">Reference proteome</keyword>
<feature type="domain" description="UBC core" evidence="2">
    <location>
        <begin position="5"/>
        <end position="157"/>
    </location>
</feature>
<dbReference type="SMART" id="SM00212">
    <property type="entry name" value="UBCc"/>
    <property type="match status" value="1"/>
</dbReference>
<dbReference type="EMBL" id="MU253742">
    <property type="protein sequence ID" value="KAG9248885.1"/>
    <property type="molecule type" value="Genomic_DNA"/>
</dbReference>
<dbReference type="InterPro" id="IPR016135">
    <property type="entry name" value="UBQ-conjugating_enzyme/RWD"/>
</dbReference>
<dbReference type="PROSITE" id="PS50127">
    <property type="entry name" value="UBC_2"/>
    <property type="match status" value="1"/>
</dbReference>
<protein>
    <submittedName>
        <fullName evidence="3">Ubiquitin-conjugating enzyme/RWD-like protein</fullName>
    </submittedName>
</protein>
<dbReference type="OrthoDB" id="406833at2759"/>
<dbReference type="Proteomes" id="UP000887226">
    <property type="component" value="Unassembled WGS sequence"/>
</dbReference>
<organism evidence="3 4">
    <name type="scientific">Calycina marina</name>
    <dbReference type="NCBI Taxonomy" id="1763456"/>
    <lineage>
        <taxon>Eukaryota</taxon>
        <taxon>Fungi</taxon>
        <taxon>Dikarya</taxon>
        <taxon>Ascomycota</taxon>
        <taxon>Pezizomycotina</taxon>
        <taxon>Leotiomycetes</taxon>
        <taxon>Helotiales</taxon>
        <taxon>Pezizellaceae</taxon>
        <taxon>Calycina</taxon>
    </lineage>
</organism>
<dbReference type="InterPro" id="IPR050113">
    <property type="entry name" value="Ub_conjugating_enzyme"/>
</dbReference>
<dbReference type="SUPFAM" id="SSF54495">
    <property type="entry name" value="UBC-like"/>
    <property type="match status" value="1"/>
</dbReference>
<dbReference type="PANTHER" id="PTHR24067">
    <property type="entry name" value="UBIQUITIN-CONJUGATING ENZYME E2"/>
    <property type="match status" value="1"/>
</dbReference>
<sequence length="157" mass="17782">MATTLATKRLSKELAKITDIMPDGLTLVSATDFTSWTIDLTVLDANPLYLNQTFRLKFLFSDKYPMEPPEVVFVSLHEPPRPIPMHPHIYSNGIICLDLLGQNGWSPVQNVQSICVSLQSMLTGNSKNERPEGDTAFVATNRQRPRDINFYYHDDKV</sequence>
<dbReference type="Gene3D" id="3.10.110.10">
    <property type="entry name" value="Ubiquitin Conjugating Enzyme"/>
    <property type="match status" value="1"/>
</dbReference>
<reference evidence="3" key="1">
    <citation type="journal article" date="2021" name="IMA Fungus">
        <title>Genomic characterization of three marine fungi, including Emericellopsis atlantica sp. nov. with signatures of a generalist lifestyle and marine biomass degradation.</title>
        <authorList>
            <person name="Hagestad O.C."/>
            <person name="Hou L."/>
            <person name="Andersen J.H."/>
            <person name="Hansen E.H."/>
            <person name="Altermark B."/>
            <person name="Li C."/>
            <person name="Kuhnert E."/>
            <person name="Cox R.J."/>
            <person name="Crous P.W."/>
            <person name="Spatafora J.W."/>
            <person name="Lail K."/>
            <person name="Amirebrahimi M."/>
            <person name="Lipzen A."/>
            <person name="Pangilinan J."/>
            <person name="Andreopoulos W."/>
            <person name="Hayes R.D."/>
            <person name="Ng V."/>
            <person name="Grigoriev I.V."/>
            <person name="Jackson S.A."/>
            <person name="Sutton T.D.S."/>
            <person name="Dobson A.D.W."/>
            <person name="Rama T."/>
        </authorList>
    </citation>
    <scope>NUCLEOTIDE SEQUENCE</scope>
    <source>
        <strain evidence="3">TRa3180A</strain>
    </source>
</reference>
<dbReference type="AlphaFoldDB" id="A0A9P7ZCA1"/>
<evidence type="ECO:0000256" key="1">
    <source>
        <dbReference type="ARBA" id="ARBA00022786"/>
    </source>
</evidence>
<dbReference type="CDD" id="cd23808">
    <property type="entry name" value="UBCc_UBE2W"/>
    <property type="match status" value="1"/>
</dbReference>
<keyword evidence="1" id="KW-0833">Ubl conjugation pathway</keyword>
<evidence type="ECO:0000313" key="3">
    <source>
        <dbReference type="EMBL" id="KAG9248885.1"/>
    </source>
</evidence>
<dbReference type="Pfam" id="PF00179">
    <property type="entry name" value="UQ_con"/>
    <property type="match status" value="1"/>
</dbReference>
<proteinExistence type="predicted"/>
<name>A0A9P7ZCA1_9HELO</name>
<comment type="caution">
    <text evidence="3">The sequence shown here is derived from an EMBL/GenBank/DDBJ whole genome shotgun (WGS) entry which is preliminary data.</text>
</comment>
<gene>
    <name evidence="3" type="ORF">BJ878DRAFT_486427</name>
</gene>
<evidence type="ECO:0000259" key="2">
    <source>
        <dbReference type="PROSITE" id="PS50127"/>
    </source>
</evidence>
<dbReference type="InterPro" id="IPR000608">
    <property type="entry name" value="UBC"/>
</dbReference>
<accession>A0A9P7ZCA1</accession>
<dbReference type="FunFam" id="3.10.110.10:FF:000072">
    <property type="entry name" value="Ubiquitin-conjugating enzyme E2 W"/>
    <property type="match status" value="1"/>
</dbReference>
<evidence type="ECO:0000313" key="4">
    <source>
        <dbReference type="Proteomes" id="UP000887226"/>
    </source>
</evidence>